<comment type="caution">
    <text evidence="1">The sequence shown here is derived from an EMBL/GenBank/DDBJ whole genome shotgun (WGS) entry which is preliminary data.</text>
</comment>
<dbReference type="OrthoDB" id="8063408at2759"/>
<protein>
    <submittedName>
        <fullName evidence="1">Uncharacterized protein</fullName>
    </submittedName>
</protein>
<dbReference type="Proteomes" id="UP000886998">
    <property type="component" value="Unassembled WGS sequence"/>
</dbReference>
<dbReference type="PANTHER" id="PTHR46114">
    <property type="entry name" value="APPLE DOMAIN-CONTAINING PROTEIN"/>
    <property type="match status" value="1"/>
</dbReference>
<dbReference type="EMBL" id="BMAV01012029">
    <property type="protein sequence ID" value="GFY58351.1"/>
    <property type="molecule type" value="Genomic_DNA"/>
</dbReference>
<reference evidence="1" key="1">
    <citation type="submission" date="2020-08" db="EMBL/GenBank/DDBJ databases">
        <title>Multicomponent nature underlies the extraordinary mechanical properties of spider dragline silk.</title>
        <authorList>
            <person name="Kono N."/>
            <person name="Nakamura H."/>
            <person name="Mori M."/>
            <person name="Yoshida Y."/>
            <person name="Ohtoshi R."/>
            <person name="Malay A.D."/>
            <person name="Moran D.A.P."/>
            <person name="Tomita M."/>
            <person name="Numata K."/>
            <person name="Arakawa K."/>
        </authorList>
    </citation>
    <scope>NUCLEOTIDE SEQUENCE</scope>
</reference>
<evidence type="ECO:0000313" key="2">
    <source>
        <dbReference type="Proteomes" id="UP000886998"/>
    </source>
</evidence>
<accession>A0A8X7C5S8</accession>
<organism evidence="1 2">
    <name type="scientific">Trichonephila inaurata madagascariensis</name>
    <dbReference type="NCBI Taxonomy" id="2747483"/>
    <lineage>
        <taxon>Eukaryota</taxon>
        <taxon>Metazoa</taxon>
        <taxon>Ecdysozoa</taxon>
        <taxon>Arthropoda</taxon>
        <taxon>Chelicerata</taxon>
        <taxon>Arachnida</taxon>
        <taxon>Araneae</taxon>
        <taxon>Araneomorphae</taxon>
        <taxon>Entelegynae</taxon>
        <taxon>Araneoidea</taxon>
        <taxon>Nephilidae</taxon>
        <taxon>Trichonephila</taxon>
        <taxon>Trichonephila inaurata</taxon>
    </lineage>
</organism>
<dbReference type="PANTHER" id="PTHR46114:SF1">
    <property type="entry name" value="ZAD DOMAIN-CONTAINING PROTEIN"/>
    <property type="match status" value="1"/>
</dbReference>
<evidence type="ECO:0000313" key="1">
    <source>
        <dbReference type="EMBL" id="GFY58351.1"/>
    </source>
</evidence>
<dbReference type="AlphaFoldDB" id="A0A8X7C5S8"/>
<keyword evidence="2" id="KW-1185">Reference proteome</keyword>
<gene>
    <name evidence="1" type="primary">AVEN_43807_1</name>
    <name evidence="1" type="ORF">TNIN_245641</name>
</gene>
<sequence length="126" mass="15176">MVEKERNVELLQQCHAKVLKILKPTVQSKLSVYKTLECKLNLQVYFLHNCIDHLPENLGSYSEKQSEIHHQDVCDIKRHYQRLWDVNALVDYCWILKRVGKHHRQEKVSPDKISRIYISQFYFNYC</sequence>
<name>A0A8X7C5S8_9ARAC</name>
<proteinExistence type="predicted"/>